<feature type="compositionally biased region" description="Polar residues" evidence="4">
    <location>
        <begin position="1679"/>
        <end position="1697"/>
    </location>
</feature>
<feature type="compositionally biased region" description="Basic and acidic residues" evidence="4">
    <location>
        <begin position="2102"/>
        <end position="2112"/>
    </location>
</feature>
<dbReference type="InterPro" id="IPR036282">
    <property type="entry name" value="Glutathione-S-Trfase_C_sf"/>
</dbReference>
<dbReference type="Proteomes" id="UP001341281">
    <property type="component" value="Chromosome 03"/>
</dbReference>
<feature type="compositionally biased region" description="Basic and acidic residues" evidence="4">
    <location>
        <begin position="1247"/>
        <end position="1268"/>
    </location>
</feature>
<dbReference type="InterPro" id="IPR034347">
    <property type="entry name" value="GST_Phi_C"/>
</dbReference>
<feature type="compositionally biased region" description="Polar residues" evidence="4">
    <location>
        <begin position="1082"/>
        <end position="1108"/>
    </location>
</feature>
<dbReference type="SFLD" id="SFLDS00019">
    <property type="entry name" value="Glutathione_Transferase_(cytos"/>
    <property type="match status" value="1"/>
</dbReference>
<feature type="compositionally biased region" description="Polar residues" evidence="4">
    <location>
        <begin position="2472"/>
        <end position="2485"/>
    </location>
</feature>
<name>A0AAQ3T3X4_PASNO</name>
<dbReference type="SUPFAM" id="SSF47616">
    <property type="entry name" value="GST C-terminal domain-like"/>
    <property type="match status" value="1"/>
</dbReference>
<feature type="compositionally biased region" description="Polar residues" evidence="4">
    <location>
        <begin position="2006"/>
        <end position="2015"/>
    </location>
</feature>
<feature type="region of interest" description="Disordered" evidence="4">
    <location>
        <begin position="2806"/>
        <end position="3620"/>
    </location>
</feature>
<feature type="compositionally biased region" description="Polar residues" evidence="4">
    <location>
        <begin position="3264"/>
        <end position="3284"/>
    </location>
</feature>
<feature type="compositionally biased region" description="Basic and acidic residues" evidence="4">
    <location>
        <begin position="1849"/>
        <end position="1861"/>
    </location>
</feature>
<feature type="compositionally biased region" description="Polar residues" evidence="4">
    <location>
        <begin position="1513"/>
        <end position="1533"/>
    </location>
</feature>
<dbReference type="SFLD" id="SFLDG00358">
    <property type="entry name" value="Main_(cytGST)"/>
    <property type="match status" value="1"/>
</dbReference>
<feature type="region of interest" description="Disordered" evidence="4">
    <location>
        <begin position="297"/>
        <end position="337"/>
    </location>
</feature>
<feature type="compositionally biased region" description="Basic and acidic residues" evidence="4">
    <location>
        <begin position="1336"/>
        <end position="1347"/>
    </location>
</feature>
<feature type="compositionally biased region" description="Polar residues" evidence="4">
    <location>
        <begin position="797"/>
        <end position="806"/>
    </location>
</feature>
<feature type="compositionally biased region" description="Basic and acidic residues" evidence="4">
    <location>
        <begin position="936"/>
        <end position="949"/>
    </location>
</feature>
<dbReference type="GO" id="GO:0004364">
    <property type="term" value="F:glutathione transferase activity"/>
    <property type="evidence" value="ECO:0007669"/>
    <property type="project" value="UniProtKB-EC"/>
</dbReference>
<feature type="compositionally biased region" description="Polar residues" evidence="4">
    <location>
        <begin position="1273"/>
        <end position="1285"/>
    </location>
</feature>
<feature type="compositionally biased region" description="Low complexity" evidence="4">
    <location>
        <begin position="3005"/>
        <end position="3020"/>
    </location>
</feature>
<feature type="compositionally biased region" description="Polar residues" evidence="4">
    <location>
        <begin position="3084"/>
        <end position="3101"/>
    </location>
</feature>
<feature type="compositionally biased region" description="Basic and acidic residues" evidence="4">
    <location>
        <begin position="1436"/>
        <end position="1445"/>
    </location>
</feature>
<feature type="region of interest" description="Disordered" evidence="4">
    <location>
        <begin position="1744"/>
        <end position="1763"/>
    </location>
</feature>
<feature type="compositionally biased region" description="Polar residues" evidence="4">
    <location>
        <begin position="3192"/>
        <end position="3207"/>
    </location>
</feature>
<feature type="compositionally biased region" description="Polar residues" evidence="4">
    <location>
        <begin position="3416"/>
        <end position="3434"/>
    </location>
</feature>
<feature type="region of interest" description="Disordered" evidence="4">
    <location>
        <begin position="1813"/>
        <end position="1914"/>
    </location>
</feature>
<feature type="compositionally biased region" description="Basic and acidic residues" evidence="4">
    <location>
        <begin position="1296"/>
        <end position="1327"/>
    </location>
</feature>
<dbReference type="EC" id="2.5.1.18" evidence="1"/>
<protein>
    <recommendedName>
        <fullName evidence="1">glutathione transferase</fullName>
        <ecNumber evidence="1">2.5.1.18</ecNumber>
    </recommendedName>
</protein>
<feature type="compositionally biased region" description="Polar residues" evidence="4">
    <location>
        <begin position="1461"/>
        <end position="1477"/>
    </location>
</feature>
<feature type="compositionally biased region" description="Polar residues" evidence="4">
    <location>
        <begin position="2725"/>
        <end position="2744"/>
    </location>
</feature>
<dbReference type="FunFam" id="1.20.1050.10:FF:000042">
    <property type="entry name" value="Glutathione S-transferase F9"/>
    <property type="match status" value="1"/>
</dbReference>
<feature type="compositionally biased region" description="Polar residues" evidence="4">
    <location>
        <begin position="2686"/>
        <end position="2708"/>
    </location>
</feature>
<feature type="compositionally biased region" description="Polar residues" evidence="4">
    <location>
        <begin position="723"/>
        <end position="761"/>
    </location>
</feature>
<feature type="compositionally biased region" description="Basic and acidic residues" evidence="4">
    <location>
        <begin position="887"/>
        <end position="896"/>
    </location>
</feature>
<feature type="compositionally biased region" description="Basic and acidic residues" evidence="4">
    <location>
        <begin position="3289"/>
        <end position="3308"/>
    </location>
</feature>
<feature type="region of interest" description="Disordered" evidence="4">
    <location>
        <begin position="1659"/>
        <end position="1700"/>
    </location>
</feature>
<proteinExistence type="predicted"/>
<dbReference type="Gene3D" id="1.20.1050.10">
    <property type="match status" value="1"/>
</dbReference>
<feature type="compositionally biased region" description="Polar residues" evidence="4">
    <location>
        <begin position="2029"/>
        <end position="2042"/>
    </location>
</feature>
<accession>A0AAQ3T3X4</accession>
<feature type="compositionally biased region" description="Polar residues" evidence="4">
    <location>
        <begin position="2178"/>
        <end position="2213"/>
    </location>
</feature>
<evidence type="ECO:0000256" key="3">
    <source>
        <dbReference type="ARBA" id="ARBA00047960"/>
    </source>
</evidence>
<dbReference type="Pfam" id="PF00043">
    <property type="entry name" value="GST_C"/>
    <property type="match status" value="1"/>
</dbReference>
<feature type="region of interest" description="Disordered" evidence="4">
    <location>
        <begin position="581"/>
        <end position="1184"/>
    </location>
</feature>
<feature type="compositionally biased region" description="Basic and acidic residues" evidence="4">
    <location>
        <begin position="2284"/>
        <end position="2299"/>
    </location>
</feature>
<dbReference type="GO" id="GO:0005737">
    <property type="term" value="C:cytoplasm"/>
    <property type="evidence" value="ECO:0007669"/>
    <property type="project" value="TreeGrafter"/>
</dbReference>
<feature type="compositionally biased region" description="Low complexity" evidence="4">
    <location>
        <begin position="3581"/>
        <end position="3596"/>
    </location>
</feature>
<evidence type="ECO:0000256" key="1">
    <source>
        <dbReference type="ARBA" id="ARBA00012452"/>
    </source>
</evidence>
<feature type="compositionally biased region" description="Polar residues" evidence="4">
    <location>
        <begin position="956"/>
        <end position="978"/>
    </location>
</feature>
<feature type="compositionally biased region" description="Basic and acidic residues" evidence="4">
    <location>
        <begin position="3541"/>
        <end position="3562"/>
    </location>
</feature>
<dbReference type="GO" id="GO:0043295">
    <property type="term" value="F:glutathione binding"/>
    <property type="evidence" value="ECO:0007669"/>
    <property type="project" value="TreeGrafter"/>
</dbReference>
<feature type="compositionally biased region" description="Polar residues" evidence="4">
    <location>
        <begin position="320"/>
        <end position="337"/>
    </location>
</feature>
<feature type="compositionally biased region" description="Polar residues" evidence="4">
    <location>
        <begin position="2223"/>
        <end position="2234"/>
    </location>
</feature>
<feature type="compositionally biased region" description="Basic and acidic residues" evidence="4">
    <location>
        <begin position="980"/>
        <end position="1000"/>
    </location>
</feature>
<feature type="compositionally biased region" description="Polar residues" evidence="4">
    <location>
        <begin position="2365"/>
        <end position="2379"/>
    </location>
</feature>
<feature type="compositionally biased region" description="Basic and acidic residues" evidence="4">
    <location>
        <begin position="300"/>
        <end position="317"/>
    </location>
</feature>
<feature type="compositionally biased region" description="Basic and acidic residues" evidence="4">
    <location>
        <begin position="2018"/>
        <end position="2028"/>
    </location>
</feature>
<feature type="compositionally biased region" description="Basic and acidic residues" evidence="4">
    <location>
        <begin position="660"/>
        <end position="672"/>
    </location>
</feature>
<dbReference type="PANTHER" id="PTHR43900">
    <property type="entry name" value="GLUTATHIONE S-TRANSFERASE RHO"/>
    <property type="match status" value="1"/>
</dbReference>
<feature type="compositionally biased region" description="Polar residues" evidence="4">
    <location>
        <begin position="2530"/>
        <end position="2539"/>
    </location>
</feature>
<feature type="compositionally biased region" description="Polar residues" evidence="4">
    <location>
        <begin position="2920"/>
        <end position="2930"/>
    </location>
</feature>
<feature type="compositionally biased region" description="Basic and acidic residues" evidence="4">
    <location>
        <begin position="3026"/>
        <end position="3039"/>
    </location>
</feature>
<evidence type="ECO:0000259" key="5">
    <source>
        <dbReference type="PROSITE" id="PS50405"/>
    </source>
</evidence>
<feature type="compositionally biased region" description="Basic and acidic residues" evidence="4">
    <location>
        <begin position="2446"/>
        <end position="2470"/>
    </location>
</feature>
<feature type="compositionally biased region" description="Basic and acidic residues" evidence="4">
    <location>
        <begin position="1966"/>
        <end position="1975"/>
    </location>
</feature>
<feature type="compositionally biased region" description="Polar residues" evidence="4">
    <location>
        <begin position="868"/>
        <end position="880"/>
    </location>
</feature>
<feature type="compositionally biased region" description="Basic and acidic residues" evidence="4">
    <location>
        <begin position="2428"/>
        <end position="2439"/>
    </location>
</feature>
<feature type="compositionally biased region" description="Polar residues" evidence="4">
    <location>
        <begin position="2085"/>
        <end position="2094"/>
    </location>
</feature>
<dbReference type="CDD" id="cd03187">
    <property type="entry name" value="GST_C_Phi"/>
    <property type="match status" value="1"/>
</dbReference>
<dbReference type="InterPro" id="IPR004046">
    <property type="entry name" value="GST_C"/>
</dbReference>
<feature type="compositionally biased region" description="Basic and acidic residues" evidence="4">
    <location>
        <begin position="1479"/>
        <end position="1512"/>
    </location>
</feature>
<feature type="compositionally biased region" description="Basic and acidic residues" evidence="4">
    <location>
        <begin position="2603"/>
        <end position="2615"/>
    </location>
</feature>
<feature type="compositionally biased region" description="Basic and acidic residues" evidence="4">
    <location>
        <begin position="1542"/>
        <end position="1564"/>
    </location>
</feature>
<feature type="compositionally biased region" description="Acidic residues" evidence="4">
    <location>
        <begin position="786"/>
        <end position="796"/>
    </location>
</feature>
<dbReference type="InterPro" id="IPR036249">
    <property type="entry name" value="Thioredoxin-like_sf"/>
</dbReference>
<comment type="catalytic activity">
    <reaction evidence="3">
        <text>RX + glutathione = an S-substituted glutathione + a halide anion + H(+)</text>
        <dbReference type="Rhea" id="RHEA:16437"/>
        <dbReference type="ChEBI" id="CHEBI:15378"/>
        <dbReference type="ChEBI" id="CHEBI:16042"/>
        <dbReference type="ChEBI" id="CHEBI:17792"/>
        <dbReference type="ChEBI" id="CHEBI:57925"/>
        <dbReference type="ChEBI" id="CHEBI:90779"/>
        <dbReference type="EC" id="2.5.1.18"/>
    </reaction>
</comment>
<dbReference type="EMBL" id="CP144747">
    <property type="protein sequence ID" value="WVZ65750.1"/>
    <property type="molecule type" value="Genomic_DNA"/>
</dbReference>
<dbReference type="InterPro" id="IPR040079">
    <property type="entry name" value="Glutathione_S-Trfase"/>
</dbReference>
<feature type="region of interest" description="Disordered" evidence="4">
    <location>
        <begin position="503"/>
        <end position="567"/>
    </location>
</feature>
<feature type="region of interest" description="Disordered" evidence="4">
    <location>
        <begin position="1224"/>
        <end position="1639"/>
    </location>
</feature>
<evidence type="ECO:0000313" key="7">
    <source>
        <dbReference type="Proteomes" id="UP001341281"/>
    </source>
</evidence>
<dbReference type="PANTHER" id="PTHR43900:SF96">
    <property type="entry name" value="GLUTATHIONE TRANSFERASE"/>
    <property type="match status" value="1"/>
</dbReference>
<gene>
    <name evidence="6" type="ORF">U9M48_015066</name>
</gene>
<feature type="compositionally biased region" description="Polar residues" evidence="4">
    <location>
        <begin position="2843"/>
        <end position="2854"/>
    </location>
</feature>
<feature type="compositionally biased region" description="Polar residues" evidence="4">
    <location>
        <begin position="581"/>
        <end position="591"/>
    </location>
</feature>
<feature type="domain" description="GST C-terminal" evidence="5">
    <location>
        <begin position="172"/>
        <end position="309"/>
    </location>
</feature>
<evidence type="ECO:0000313" key="6">
    <source>
        <dbReference type="EMBL" id="WVZ65750.1"/>
    </source>
</evidence>
<feature type="compositionally biased region" description="Polar residues" evidence="4">
    <location>
        <begin position="1363"/>
        <end position="1385"/>
    </location>
</feature>
<feature type="compositionally biased region" description="Polar residues" evidence="4">
    <location>
        <begin position="2952"/>
        <end position="2963"/>
    </location>
</feature>
<feature type="compositionally biased region" description="Polar residues" evidence="4">
    <location>
        <begin position="2559"/>
        <end position="2574"/>
    </location>
</feature>
<feature type="compositionally biased region" description="Polar residues" evidence="4">
    <location>
        <begin position="3368"/>
        <end position="3396"/>
    </location>
</feature>
<feature type="compositionally biased region" description="Basic and acidic residues" evidence="4">
    <location>
        <begin position="2855"/>
        <end position="2874"/>
    </location>
</feature>
<feature type="compositionally biased region" description="Polar residues" evidence="4">
    <location>
        <begin position="1979"/>
        <end position="1991"/>
    </location>
</feature>
<feature type="compositionally biased region" description="Polar residues" evidence="4">
    <location>
        <begin position="1929"/>
        <end position="1940"/>
    </location>
</feature>
<reference evidence="6 7" key="1">
    <citation type="submission" date="2024-02" db="EMBL/GenBank/DDBJ databases">
        <title>High-quality chromosome-scale genome assembly of Pensacola bahiagrass (Paspalum notatum Flugge var. saurae).</title>
        <authorList>
            <person name="Vega J.M."/>
            <person name="Podio M."/>
            <person name="Orjuela J."/>
            <person name="Siena L.A."/>
            <person name="Pessino S.C."/>
            <person name="Combes M.C."/>
            <person name="Mariac C."/>
            <person name="Albertini E."/>
            <person name="Pupilli F."/>
            <person name="Ortiz J.P.A."/>
            <person name="Leblanc O."/>
        </authorList>
    </citation>
    <scope>NUCLEOTIDE SEQUENCE [LARGE SCALE GENOMIC DNA]</scope>
    <source>
        <strain evidence="6">R1</strain>
        <tissue evidence="6">Leaf</tissue>
    </source>
</reference>
<dbReference type="Gene3D" id="3.40.30.10">
    <property type="entry name" value="Glutaredoxin"/>
    <property type="match status" value="1"/>
</dbReference>
<feature type="compositionally biased region" description="Polar residues" evidence="4">
    <location>
        <begin position="2767"/>
        <end position="2781"/>
    </location>
</feature>
<dbReference type="SUPFAM" id="SSF52833">
    <property type="entry name" value="Thioredoxin-like"/>
    <property type="match status" value="1"/>
</dbReference>
<evidence type="ECO:0000256" key="4">
    <source>
        <dbReference type="SAM" id="MobiDB-lite"/>
    </source>
</evidence>
<keyword evidence="2" id="KW-0808">Transferase</keyword>
<feature type="compositionally biased region" description="Basic and acidic residues" evidence="4">
    <location>
        <begin position="2057"/>
        <end position="2083"/>
    </location>
</feature>
<sequence length="3620" mass="390820">MSTGDDSDNDNWNNGLHNSNQYLCKIAAKAKPQSNEYTSLKFLRLCTLPGFQIKLVVDDDTAHIDFLEIFIVTHVHAIMEGLRFGGPIVQVYHEKSMILPDVSRVLACLYEKDIKFETHTASYKSLLRLQASSHAPVPFYDGTTFLEESREICRYIAEMYEHHGTPFLLGKDALERASVEQWLHHEEHAFNPPSRALFCHLAFPLDEEDDGDDIDMHTRKLEEVLDVYEQRLGDSEFLVGDKFTLADLVHLPNSHYIKTSNKFVCLYDSRKNVRRWWDAISDRDSWKKVLNYMESVKNQNRQEELDRQQQHKEDPRASSHPIQNQVYSRKQVSTEPQTILVSPADSYKSDSRAAGVDSQFKEAVTYSAHTPPELETTGTSASKLQTTDVHRRLQDEQWHDGTTGLNDIKQHADRLMSTGQGKLSNDVQQYQLQDSEQATSHPVPQEPMGMELVQGREKIARRPYTFFLNCRPYTDQSRDVLSPLPQQNADAREIVEDNALSGKRGIVPSSSTQEHGVAPPRQAADKDGQSMIPSQAEYPGGQDTRKQHRDHGSVSTQRAVQDARATFDESKASNFTISNERFSYASQSSPRQDLDGARHTTTPSEQRYPGFEDTSKQAEDKISTPRQMADQDAEDTTEETKISESSSSRVQHSYVQRPDAPSRKQEKIEDPHSATSAIQRKYANVKDISGLSRDTAFKPMQTIGQDDQETFREPKSGDASFLRDQQSGTWQTVSSSTEQEVDQTTPSQTRYQSSTLPSKTSYPIAKDDSKQPRGTASTPKKKAAQDDVDTSEESNTAEEVTSTEKPSNAWIEPVSPQRQELEESSRANTSFQKRDPHDEDTQVADTASASWQIAPDGGIEETKLVDSTPLSSKHMYTQKYSLPPRQAKVEDANDKSRHSRVTIAEPQKMVSRDAQATHEDAHGATGGTIQSPDILETSKKSRGTYEEAKGPGSMLSKAQSLGAQYAQGNTGESTTPTAGQRKEISAKPQPDVKDGLEESKLSAADWNGLDSLSSEGRDGLETETTITEEKTLSTGQLREPHKKSESTTPKAHPTDLQGTVEEEKAPSIYQKKPLVAKDSQERAQTIRSGENADGSTPKHQQDSYALNTSDEKLNASEQPRAKSHGGFSEDLYREDTTDGQKVAPPLLSRELTSQVQPPSEPSHDAAFHGDLSSQSSTIDQWRRASVPLHDVTPSSVDDEMAISTVDQNLTPMSQQESGEQIMEPPIPLGAEASGVQPASPSFPGASVDDHATINDKFSKQPIIDDRAGEPIQMRTSSSDALPSSEPTKRAILKGHQISDLEHVSTPDRQISEAKKARDDPAIVHEDAYDVNLSTHDMGKDTLKKTKVPDSTPSSAKPMYIQQAALTPSRQTQVEEAMNKTIQSRETIPERQKMVERKPGMSGEQSPDHQKASRPSRQLAAEDAPTGDRIQSPDILDTSKKSRGTFEESIGPGSTLPKAQVLSAQDSELTKGKSTVPTAEQRKDWKDAKDDVPEEKSFSTERLKDMFQERESTTPKTQPTDSQESSMEKTTSIYQKRPLPAQDSREETQIPAGDKVDSSTPEHQESSGAPYTYDEKIGASAPARADIHDYHSAEKPYKKYTADDQKVDPSISGKEPASQVQPSSEPLRRAVPDGDLPSKSFTVDQWQHVSAPLHGVITDSGDADVAMSSNIDQKSRPKSQEANLSSQRVSQMAKQSGEQRIKPFVPIGEETSDVGQAATSLPVGAKADDAIINDKFTKQSNVDERVGEPKQMQAPNTAAHPVSAPTKRILDGHEVSGIVSSPEGPTLEAVKATQDPATIPENVHDASVLANDTYEKEARYASGDELLRGSLHDQQAQPPASGQAHPTVDTPHDSADLGKTELAKPTVIDQEATTPIAYPTSTDPHRAGILPAEVAHSEQKSVPSGSTRAAQSIFPVEPIKADSNVSAANYTSQMSFRQQARPSPPSTIGIPASDTQGVIGKIQEVTPDDRPTDDSGKQFVPSQEQASHSSQVIPGKEEMVYPPSTRVVPTSDTQLASAEVHEVTPDDQHALQSSTPLVSSEKQGSYVGSAFESGELDPAEKKLASSDQELHHSAEQHGEPRKEQTVVPTSEQIKAQPTIIGRQETEDNRKEALTSEDVFDTTPTHGDHPTGSMEPARKPLSVEGGEPTSATQAPSPHVVQDSSHTEDISADLENVRSMKPSTTPDAHDITGSSTVGEVVFTEQQSAPPGQGSSEPRSKEIGDLSPSTQLNYTTEPRNGDAIVAAPGQAKDSQGTPWGQFKLSAPSFYTQLPSREPQEDEPADDLGEVRSSKPSSVEEDRSVAAVPVSAPDTQHGAAPDEVTVDEQKFAPSGQGSAHATFTAAVPDTQSGIELDKEDVGKQKVAPSGQHSVHSVQPSFSTEPTKENTVADAADQTSTLEKVIDQNYMTPALDKVKTPFSGTPYASRKTQKGTDDDHIDEKLPSQWRVSPDRHVSESPKGLRPEAHSDVDKKATPGSSQAETSNTVPDSTPIYGDARLSSSDVPAESSLPETQDLQGSASAQNGPADPLGNIESPTYLSTDQVMEPKMSPTIPSVSPLGTVPGTNSVQAPQQASTVDLESGPDTQHGMPQGRANPDEQKFTISDQKPAHISEPKKEEGNAAAGDRPNVSQGPETTDQHQVKAPSPDAREPLQKDNQPSHDVLPSDLHDGPTSEVHSAVVDKETPLMLSRDQTSAAERNSTLTSSDVPPTSSLEKREAEPPAATQAPTSQVLQSSALAQNESPRQASADQVMVPAINSAAPSDAPQLTEPGRNSSLLLQPPFSTKTTKEDTAVTADDQAKDMKTITHQQAITPAPGTAKTPFPSTQDASRIIQDSIDDGRIDELLPSQEQVSLLGSNSELREGQTADPHGTHVDEKTTKSPSSQANISDSKSGLARALGDVVPSTGEGLAKISSPEHGEPTQLPAATQDVSLDASSKAKPTGQGDKALTGDPASVLDTQPGSSQTQGEAAPAEQNFAVTDKEYANASKSVPSAESRKEKTNAANVDQMSVPHTTVTHQVTSSTPDASEALSRDNESSRNDDAIRNLVDPLIASQEEDTTVAAADQAEGMQTIAHQQAISPAPGASKTPVPSIQDASRTIQESTANDGHVDEPLPSQEQVSLQGSYSEPREEQTTDPYGMNIDEKTATFPSSQENISDLGSGLAPTLDVVLPSADEGPAKISFPEPREQKRMPAATQDVSLEASSKAKSTGQGAKALTGDPASVLDTQPGSSQTQGEAAPAEQNFAVTDKKSANGSKSPFSAEPREEQTNVATADQTSVPETTTTNQAANAKPDASDTLEKDHESSRDDDHIRNSVNLVVSEEAASGRASEESSDAIDKKMTLPSSETQTSNTELYPTPNSSDAYLSGAGVPATSSVRNQDLQPPATQALTTQALQGSPSFQIVPDSLEKLNSPRLPSTMAPVTSPATPSGAPQGTEPGTHSWPKGRMESSEKSGNQQQTDKAIVEPLEGNEKQAEQIKRHDSETIEPEDMEASENTNQRDNRRSPVETLGHSGKHASGVQQLGENTKGVPDLTENAPGDVQAVSKSEDSSRSSEESKVLQSEDKNQGGETESPISDGHPSGRGLAANSYQNNSSQSQAAAPDKSVEQSSPDIQNKGKQEQSSTE</sequence>
<feature type="compositionally biased region" description="Polar residues" evidence="4">
    <location>
        <begin position="2506"/>
        <end position="2520"/>
    </location>
</feature>
<feature type="region of interest" description="Disordered" evidence="4">
    <location>
        <begin position="1929"/>
        <end position="2788"/>
    </location>
</feature>
<feature type="compositionally biased region" description="Polar residues" evidence="4">
    <location>
        <begin position="3143"/>
        <end position="3153"/>
    </location>
</feature>
<dbReference type="GO" id="GO:0006749">
    <property type="term" value="P:glutathione metabolic process"/>
    <property type="evidence" value="ECO:0007669"/>
    <property type="project" value="TreeGrafter"/>
</dbReference>
<feature type="compositionally biased region" description="Basic and acidic residues" evidence="4">
    <location>
        <begin position="3465"/>
        <end position="3479"/>
    </location>
</feature>
<feature type="compositionally biased region" description="Basic and acidic residues" evidence="4">
    <location>
        <begin position="613"/>
        <end position="623"/>
    </location>
</feature>
<dbReference type="InterPro" id="IPR010987">
    <property type="entry name" value="Glutathione-S-Trfase_C-like"/>
</dbReference>
<keyword evidence="7" id="KW-1185">Reference proteome</keyword>
<dbReference type="GO" id="GO:0009636">
    <property type="term" value="P:response to toxic substance"/>
    <property type="evidence" value="ECO:0007669"/>
    <property type="project" value="UniProtKB-ARBA"/>
</dbReference>
<feature type="compositionally biased region" description="Polar residues" evidence="4">
    <location>
        <begin position="3220"/>
        <end position="3231"/>
    </location>
</feature>
<feature type="compositionally biased region" description="Polar residues" evidence="4">
    <location>
        <begin position="2875"/>
        <end position="2887"/>
    </location>
</feature>
<feature type="compositionally biased region" description="Polar residues" evidence="4">
    <location>
        <begin position="3338"/>
        <end position="3359"/>
    </location>
</feature>
<organism evidence="6 7">
    <name type="scientific">Paspalum notatum var. saurae</name>
    <dbReference type="NCBI Taxonomy" id="547442"/>
    <lineage>
        <taxon>Eukaryota</taxon>
        <taxon>Viridiplantae</taxon>
        <taxon>Streptophyta</taxon>
        <taxon>Embryophyta</taxon>
        <taxon>Tracheophyta</taxon>
        <taxon>Spermatophyta</taxon>
        <taxon>Magnoliopsida</taxon>
        <taxon>Liliopsida</taxon>
        <taxon>Poales</taxon>
        <taxon>Poaceae</taxon>
        <taxon>PACMAD clade</taxon>
        <taxon>Panicoideae</taxon>
        <taxon>Andropogonodae</taxon>
        <taxon>Paspaleae</taxon>
        <taxon>Paspalinae</taxon>
        <taxon>Paspalum</taxon>
    </lineage>
</organism>
<feature type="compositionally biased region" description="Polar residues" evidence="4">
    <location>
        <begin position="1899"/>
        <end position="1909"/>
    </location>
</feature>
<dbReference type="PROSITE" id="PS50405">
    <property type="entry name" value="GST_CTER"/>
    <property type="match status" value="1"/>
</dbReference>
<feature type="compositionally biased region" description="Basic and acidic residues" evidence="4">
    <location>
        <begin position="1584"/>
        <end position="1606"/>
    </location>
</feature>
<evidence type="ECO:0000256" key="2">
    <source>
        <dbReference type="ARBA" id="ARBA00022679"/>
    </source>
</evidence>
<feature type="compositionally biased region" description="Basic and acidic residues" evidence="4">
    <location>
        <begin position="1386"/>
        <end position="1398"/>
    </location>
</feature>
<feature type="compositionally biased region" description="Polar residues" evidence="4">
    <location>
        <begin position="3111"/>
        <end position="3121"/>
    </location>
</feature>